<dbReference type="GO" id="GO:0006351">
    <property type="term" value="P:DNA-templated transcription"/>
    <property type="evidence" value="ECO:0007669"/>
    <property type="project" value="InterPro"/>
</dbReference>
<proteinExistence type="predicted"/>
<dbReference type="PANTHER" id="PTHR47424:SF9">
    <property type="entry name" value="TAH-2"/>
    <property type="match status" value="1"/>
</dbReference>
<dbReference type="GO" id="GO:0000435">
    <property type="term" value="P:positive regulation of transcription from RNA polymerase II promoter by galactose"/>
    <property type="evidence" value="ECO:0007669"/>
    <property type="project" value="TreeGrafter"/>
</dbReference>
<gene>
    <name evidence="6" type="ORF">K504DRAFT_427436</name>
</gene>
<dbReference type="InterPro" id="IPR007219">
    <property type="entry name" value="XnlR_reg_dom"/>
</dbReference>
<name>A0A6G1KJ51_9PLEO</name>
<dbReference type="OrthoDB" id="4064873at2759"/>
<sequence>MISSVLLKSFLVYIGDTASLSFLDFLRRHLRQYVGATPFTDGERQNPMLETDMAQVTSVGMHLNLEEEEALFRSYSEATSGLLHLFSSTDVNELMEMRIELKREDLAAHDMALAIGSQARASGPRDAQIAAMYFSRAQSMAFQDMLTHTSLTMVRLFILLAFFTLGACQHNAAFMYLGVASKAAIVLGLHQPMSWKRLQKTDGPNLRLRIWHSLCIMDVLTGSILGRPCTVPRATRHDIHALPLDPNQPAFNAILKGAALLDDVCRILSRGVIIDVATAEELLQNLRLWSQNLPTCLRRFSWNHESPLGTVARQSFLGRVHVSGVYYFSVILITRPFLTRHLMAKLRRDSGHETQTTVNPKEAGLAQVCMSSAIYMGELCRKTVTAVTTSILPFGNMCLFKTWTFGAGLILGYSIFAGEPRYKFQEAFSGVCEMLKKICDASPQSRQYSETLSTFADTISAYRRQTSHKACRMVDQYVDQILVIDVDQELSNQGDIAPAPHNYTSSASASASSGASRGEGGLGDSIASEDPSLLSLGQVDDNWFAQQSWDDEQTWEGVSMQFLDNFAIDNGTRIV</sequence>
<evidence type="ECO:0000256" key="4">
    <source>
        <dbReference type="SAM" id="MobiDB-lite"/>
    </source>
</evidence>
<dbReference type="Proteomes" id="UP000799428">
    <property type="component" value="Unassembled WGS sequence"/>
</dbReference>
<evidence type="ECO:0000256" key="3">
    <source>
        <dbReference type="ARBA" id="ARBA00023242"/>
    </source>
</evidence>
<feature type="region of interest" description="Disordered" evidence="4">
    <location>
        <begin position="495"/>
        <end position="524"/>
    </location>
</feature>
<evidence type="ECO:0000256" key="2">
    <source>
        <dbReference type="ARBA" id="ARBA00023163"/>
    </source>
</evidence>
<protein>
    <recommendedName>
        <fullName evidence="5">Xylanolytic transcriptional activator regulatory domain-containing protein</fullName>
    </recommendedName>
</protein>
<dbReference type="GO" id="GO:0005634">
    <property type="term" value="C:nucleus"/>
    <property type="evidence" value="ECO:0007669"/>
    <property type="project" value="TreeGrafter"/>
</dbReference>
<dbReference type="EMBL" id="MU005766">
    <property type="protein sequence ID" value="KAF2712810.1"/>
    <property type="molecule type" value="Genomic_DNA"/>
</dbReference>
<evidence type="ECO:0000313" key="7">
    <source>
        <dbReference type="Proteomes" id="UP000799428"/>
    </source>
</evidence>
<keyword evidence="1" id="KW-0805">Transcription regulation</keyword>
<accession>A0A6G1KJ51</accession>
<dbReference type="PANTHER" id="PTHR47424">
    <property type="entry name" value="REGULATORY PROTEIN GAL4"/>
    <property type="match status" value="1"/>
</dbReference>
<evidence type="ECO:0000259" key="5">
    <source>
        <dbReference type="SMART" id="SM00906"/>
    </source>
</evidence>
<keyword evidence="3" id="KW-0539">Nucleus</keyword>
<dbReference type="CDD" id="cd12148">
    <property type="entry name" value="fungal_TF_MHR"/>
    <property type="match status" value="1"/>
</dbReference>
<dbReference type="AlphaFoldDB" id="A0A6G1KJ51"/>
<dbReference type="GO" id="GO:0000978">
    <property type="term" value="F:RNA polymerase II cis-regulatory region sequence-specific DNA binding"/>
    <property type="evidence" value="ECO:0007669"/>
    <property type="project" value="TreeGrafter"/>
</dbReference>
<dbReference type="GO" id="GO:0000981">
    <property type="term" value="F:DNA-binding transcription factor activity, RNA polymerase II-specific"/>
    <property type="evidence" value="ECO:0007669"/>
    <property type="project" value="TreeGrafter"/>
</dbReference>
<feature type="compositionally biased region" description="Low complexity" evidence="4">
    <location>
        <begin position="505"/>
        <end position="516"/>
    </location>
</feature>
<keyword evidence="2" id="KW-0804">Transcription</keyword>
<dbReference type="Pfam" id="PF04082">
    <property type="entry name" value="Fungal_trans"/>
    <property type="match status" value="1"/>
</dbReference>
<feature type="domain" description="Xylanolytic transcriptional activator regulatory" evidence="5">
    <location>
        <begin position="173"/>
        <end position="249"/>
    </location>
</feature>
<evidence type="ECO:0000313" key="6">
    <source>
        <dbReference type="EMBL" id="KAF2712810.1"/>
    </source>
</evidence>
<dbReference type="InterPro" id="IPR051127">
    <property type="entry name" value="Fungal_SecMet_Regulators"/>
</dbReference>
<dbReference type="SMART" id="SM00906">
    <property type="entry name" value="Fungal_trans"/>
    <property type="match status" value="1"/>
</dbReference>
<dbReference type="GO" id="GO:0008270">
    <property type="term" value="F:zinc ion binding"/>
    <property type="evidence" value="ECO:0007669"/>
    <property type="project" value="InterPro"/>
</dbReference>
<organism evidence="6 7">
    <name type="scientific">Pleomassaria siparia CBS 279.74</name>
    <dbReference type="NCBI Taxonomy" id="1314801"/>
    <lineage>
        <taxon>Eukaryota</taxon>
        <taxon>Fungi</taxon>
        <taxon>Dikarya</taxon>
        <taxon>Ascomycota</taxon>
        <taxon>Pezizomycotina</taxon>
        <taxon>Dothideomycetes</taxon>
        <taxon>Pleosporomycetidae</taxon>
        <taxon>Pleosporales</taxon>
        <taxon>Pleomassariaceae</taxon>
        <taxon>Pleomassaria</taxon>
    </lineage>
</organism>
<evidence type="ECO:0000256" key="1">
    <source>
        <dbReference type="ARBA" id="ARBA00023015"/>
    </source>
</evidence>
<reference evidence="6" key="1">
    <citation type="journal article" date="2020" name="Stud. Mycol.">
        <title>101 Dothideomycetes genomes: a test case for predicting lifestyles and emergence of pathogens.</title>
        <authorList>
            <person name="Haridas S."/>
            <person name="Albert R."/>
            <person name="Binder M."/>
            <person name="Bloem J."/>
            <person name="Labutti K."/>
            <person name="Salamov A."/>
            <person name="Andreopoulos B."/>
            <person name="Baker S."/>
            <person name="Barry K."/>
            <person name="Bills G."/>
            <person name="Bluhm B."/>
            <person name="Cannon C."/>
            <person name="Castanera R."/>
            <person name="Culley D."/>
            <person name="Daum C."/>
            <person name="Ezra D."/>
            <person name="Gonzalez J."/>
            <person name="Henrissat B."/>
            <person name="Kuo A."/>
            <person name="Liang C."/>
            <person name="Lipzen A."/>
            <person name="Lutzoni F."/>
            <person name="Magnuson J."/>
            <person name="Mondo S."/>
            <person name="Nolan M."/>
            <person name="Ohm R."/>
            <person name="Pangilinan J."/>
            <person name="Park H.-J."/>
            <person name="Ramirez L."/>
            <person name="Alfaro M."/>
            <person name="Sun H."/>
            <person name="Tritt A."/>
            <person name="Yoshinaga Y."/>
            <person name="Zwiers L.-H."/>
            <person name="Turgeon B."/>
            <person name="Goodwin S."/>
            <person name="Spatafora J."/>
            <person name="Crous P."/>
            <person name="Grigoriev I."/>
        </authorList>
    </citation>
    <scope>NUCLEOTIDE SEQUENCE</scope>
    <source>
        <strain evidence="6">CBS 279.74</strain>
    </source>
</reference>
<keyword evidence="7" id="KW-1185">Reference proteome</keyword>